<keyword evidence="2" id="KW-1133">Transmembrane helix</keyword>
<feature type="transmembrane region" description="Helical" evidence="2">
    <location>
        <begin position="51"/>
        <end position="70"/>
    </location>
</feature>
<dbReference type="VEuPathDB" id="AmoebaDB:DDB_G0281289"/>
<keyword evidence="2" id="KW-0472">Membrane</keyword>
<feature type="transmembrane region" description="Helical" evidence="2">
    <location>
        <begin position="331"/>
        <end position="350"/>
    </location>
</feature>
<reference evidence="3 4" key="1">
    <citation type="journal article" date="2005" name="Nature">
        <title>The genome of the social amoeba Dictyostelium discoideum.</title>
        <authorList>
            <consortium name="The Dictyostelium discoideum Sequencing Consortium"/>
            <person name="Eichinger L."/>
            <person name="Pachebat J.A."/>
            <person name="Glockner G."/>
            <person name="Rajandream M.A."/>
            <person name="Sucgang R."/>
            <person name="Berriman M."/>
            <person name="Song J."/>
            <person name="Olsen R."/>
            <person name="Szafranski K."/>
            <person name="Xu Q."/>
            <person name="Tunggal B."/>
            <person name="Kummerfeld S."/>
            <person name="Madera M."/>
            <person name="Konfortov B.A."/>
            <person name="Rivero F."/>
            <person name="Bankier A.T."/>
            <person name="Lehmann R."/>
            <person name="Hamlin N."/>
            <person name="Davies R."/>
            <person name="Gaudet P."/>
            <person name="Fey P."/>
            <person name="Pilcher K."/>
            <person name="Chen G."/>
            <person name="Saunders D."/>
            <person name="Sodergren E."/>
            <person name="Davis P."/>
            <person name="Kerhornou A."/>
            <person name="Nie X."/>
            <person name="Hall N."/>
            <person name="Anjard C."/>
            <person name="Hemphill L."/>
            <person name="Bason N."/>
            <person name="Farbrother P."/>
            <person name="Desany B."/>
            <person name="Just E."/>
            <person name="Morio T."/>
            <person name="Rost R."/>
            <person name="Churcher C."/>
            <person name="Cooper J."/>
            <person name="Haydock S."/>
            <person name="van Driessche N."/>
            <person name="Cronin A."/>
            <person name="Goodhead I."/>
            <person name="Muzny D."/>
            <person name="Mourier T."/>
            <person name="Pain A."/>
            <person name="Lu M."/>
            <person name="Harper D."/>
            <person name="Lindsay R."/>
            <person name="Hauser H."/>
            <person name="James K."/>
            <person name="Quiles M."/>
            <person name="Madan Babu M."/>
            <person name="Saito T."/>
            <person name="Buchrieser C."/>
            <person name="Wardroper A."/>
            <person name="Felder M."/>
            <person name="Thangavelu M."/>
            <person name="Johnson D."/>
            <person name="Knights A."/>
            <person name="Loulseged H."/>
            <person name="Mungall K."/>
            <person name="Oliver K."/>
            <person name="Price C."/>
            <person name="Quail M.A."/>
            <person name="Urushihara H."/>
            <person name="Hernandez J."/>
            <person name="Rabbinowitsch E."/>
            <person name="Steffen D."/>
            <person name="Sanders M."/>
            <person name="Ma J."/>
            <person name="Kohara Y."/>
            <person name="Sharp S."/>
            <person name="Simmonds M."/>
            <person name="Spiegler S."/>
            <person name="Tivey A."/>
            <person name="Sugano S."/>
            <person name="White B."/>
            <person name="Walker D."/>
            <person name="Woodward J."/>
            <person name="Winckler T."/>
            <person name="Tanaka Y."/>
            <person name="Shaulsky G."/>
            <person name="Schleicher M."/>
            <person name="Weinstock G."/>
            <person name="Rosenthal A."/>
            <person name="Cox E.C."/>
            <person name="Chisholm R.L."/>
            <person name="Gibbs R."/>
            <person name="Loomis W.F."/>
            <person name="Platzer M."/>
            <person name="Kay R.R."/>
            <person name="Williams J."/>
            <person name="Dear P.H."/>
            <person name="Noegel A.A."/>
            <person name="Barrell B."/>
            <person name="Kuspa A."/>
        </authorList>
    </citation>
    <scope>NUCLEOTIDE SEQUENCE [LARGE SCALE GENOMIC DNA]</scope>
    <source>
        <strain evidence="3 4">AX4</strain>
    </source>
</reference>
<keyword evidence="2" id="KW-0812">Transmembrane</keyword>
<feature type="compositionally biased region" description="Basic and acidic residues" evidence="1">
    <location>
        <begin position="1"/>
        <end position="10"/>
    </location>
</feature>
<feature type="region of interest" description="Disordered" evidence="1">
    <location>
        <begin position="1"/>
        <end position="33"/>
    </location>
</feature>
<evidence type="ECO:0000313" key="3">
    <source>
        <dbReference type="EMBL" id="EAL66941.1"/>
    </source>
</evidence>
<dbReference type="KEGG" id="ddi:DDB_G0281289"/>
<dbReference type="EMBL" id="AAFI02000040">
    <property type="protein sequence ID" value="EAL66941.1"/>
    <property type="molecule type" value="Genomic_DNA"/>
</dbReference>
<feature type="transmembrane region" description="Helical" evidence="2">
    <location>
        <begin position="386"/>
        <end position="407"/>
    </location>
</feature>
<proteinExistence type="predicted"/>
<dbReference type="dictyBase" id="DDB_G0281289"/>
<organism evidence="3 4">
    <name type="scientific">Dictyostelium discoideum</name>
    <name type="common">Social amoeba</name>
    <dbReference type="NCBI Taxonomy" id="44689"/>
    <lineage>
        <taxon>Eukaryota</taxon>
        <taxon>Amoebozoa</taxon>
        <taxon>Evosea</taxon>
        <taxon>Eumycetozoa</taxon>
        <taxon>Dictyostelia</taxon>
        <taxon>Dictyosteliales</taxon>
        <taxon>Dictyosteliaceae</taxon>
        <taxon>Dictyostelium</taxon>
    </lineage>
</organism>
<evidence type="ECO:0000313" key="4">
    <source>
        <dbReference type="Proteomes" id="UP000002195"/>
    </source>
</evidence>
<feature type="transmembrane region" description="Helical" evidence="2">
    <location>
        <begin position="173"/>
        <end position="198"/>
    </location>
</feature>
<dbReference type="GeneID" id="8623002"/>
<evidence type="ECO:0008006" key="5">
    <source>
        <dbReference type="Google" id="ProtNLM"/>
    </source>
</evidence>
<dbReference type="eggNOG" id="ENOG502RSU7">
    <property type="taxonomic scope" value="Eukaryota"/>
</dbReference>
<dbReference type="OMA" id="WFLVNTM"/>
<dbReference type="GO" id="GO:0004402">
    <property type="term" value="F:histone acetyltransferase activity"/>
    <property type="evidence" value="ECO:0000318"/>
    <property type="project" value="GO_Central"/>
</dbReference>
<feature type="transmembrane region" description="Helical" evidence="2">
    <location>
        <begin position="122"/>
        <end position="143"/>
    </location>
</feature>
<dbReference type="HOGENOM" id="CLU_611689_0_0_1"/>
<dbReference type="PaxDb" id="44689-DDB0204138"/>
<feature type="transmembrane region" description="Helical" evidence="2">
    <location>
        <begin position="362"/>
        <end position="380"/>
    </location>
</feature>
<comment type="caution">
    <text evidence="3">The sequence shown here is derived from an EMBL/GenBank/DDBJ whole genome shotgun (WGS) entry which is preliminary data.</text>
</comment>
<dbReference type="RefSeq" id="XP_640937.1">
    <property type="nucleotide sequence ID" value="XM_635845.1"/>
</dbReference>
<feature type="transmembrane region" description="Helical" evidence="2">
    <location>
        <begin position="269"/>
        <end position="287"/>
    </location>
</feature>
<name>Q54U39_DICDI</name>
<dbReference type="AlphaFoldDB" id="Q54U39"/>
<evidence type="ECO:0000256" key="2">
    <source>
        <dbReference type="SAM" id="Phobius"/>
    </source>
</evidence>
<evidence type="ECO:0000256" key="1">
    <source>
        <dbReference type="SAM" id="MobiDB-lite"/>
    </source>
</evidence>
<feature type="transmembrane region" description="Helical" evidence="2">
    <location>
        <begin position="82"/>
        <end position="102"/>
    </location>
</feature>
<feature type="compositionally biased region" description="Acidic residues" evidence="1">
    <location>
        <begin position="23"/>
        <end position="33"/>
    </location>
</feature>
<protein>
    <recommendedName>
        <fullName evidence="5">Transmembrane protein</fullName>
    </recommendedName>
</protein>
<dbReference type="InParanoid" id="Q54U39"/>
<keyword evidence="4" id="KW-1185">Reference proteome</keyword>
<accession>Q54U39</accession>
<gene>
    <name evidence="3" type="ORF">DDB_G0281289</name>
</gene>
<feature type="transmembrane region" description="Helical" evidence="2">
    <location>
        <begin position="307"/>
        <end position="325"/>
    </location>
</feature>
<dbReference type="Proteomes" id="UP000002195">
    <property type="component" value="Unassembled WGS sequence"/>
</dbReference>
<sequence>MTVGKEEESIPHSSSFDNKMENDSDSDEEDSIDLDQENEKIIPKYKTIGKAFLLAAIVVAILVVVLPTTLIDKVQLKTDGVIFRVAFGIFMFCLFLCLLFIYSLSQSVAWEEPNLNDIHLNFTNITIIAGIIIEFIQICSFSFNSLSEFTGSEILRYFNYVAVPFAPGISFRVIYWIMFVLAFSPYIFVVTVRLILHFMTRNYGENYTSSFISKYQQKIYSVLWFLVNTMYLPVISTMFGGEDCTIKSDSDSSTATLDSDPNINCFKNIHIPFMICSLIALVMYYPAASFAQSQTQNISDIKFKPRVVFIFAQLKVILAAVTLFATTLIEFYLGAVLAVNIIFMGINIVLKPCLVNWVNRLRSVLFSLALAATVCSWIAYGGAPKIAPLILLIVSWIALAILFYLFYKFEPTLSDTLTSLGLKKNIININNNNNNNNRNSKEQELNKV</sequence>
<feature type="transmembrane region" description="Helical" evidence="2">
    <location>
        <begin position="219"/>
        <end position="239"/>
    </location>
</feature>